<sequence length="417" mass="46569">MQFSFSVSNLVRKIQGLANGGKDPLIGVELGPPGQEVKIIKELGAGSMGTVYKACQGSLERTVAVKFLARGYKMDDPDSAKRFYNEARAMAQLRSPHIVHVYFVGHYLDLPYLVMEYLDGYNLETYLRMHERLEVNEALELMRQVLKGLAQAHERGKVHRDIKPANIMVTGNRTAVILDFGLVRDSAGTRVTLEDEILGTPLYVAPEQIEGHQTDERVDLYAVGIILYELITGHAPFDGKDYIEVLKQHIENPLPNPETFGVSIDPCVMGVIEGLTAKNPEERFSSAREAILAIDRQYKRLQDGLPCSATPEPPPPQEEHIGVAVNRRGEITTKLGDISERYATSLHLLNTIMHEFKALEPLGEFSRGRITTEDTHVLVIPHGSGLAGLKCTCNHRLSELNQREYEALAECFEEREV</sequence>
<dbReference type="AlphaFoldDB" id="A0A8J7QA13"/>
<dbReference type="EMBL" id="JAFREP010000018">
    <property type="protein sequence ID" value="MBO1320565.1"/>
    <property type="molecule type" value="Genomic_DNA"/>
</dbReference>
<evidence type="ECO:0000256" key="2">
    <source>
        <dbReference type="ARBA" id="ARBA00022741"/>
    </source>
</evidence>
<dbReference type="PROSITE" id="PS50011">
    <property type="entry name" value="PROTEIN_KINASE_DOM"/>
    <property type="match status" value="1"/>
</dbReference>
<protein>
    <submittedName>
        <fullName evidence="7">Serine/threonine protein kinase</fullName>
    </submittedName>
</protein>
<keyword evidence="1" id="KW-0808">Transferase</keyword>
<dbReference type="Proteomes" id="UP000664417">
    <property type="component" value="Unassembled WGS sequence"/>
</dbReference>
<evidence type="ECO:0000313" key="7">
    <source>
        <dbReference type="EMBL" id="MBO1320565.1"/>
    </source>
</evidence>
<dbReference type="SUPFAM" id="SSF56112">
    <property type="entry name" value="Protein kinase-like (PK-like)"/>
    <property type="match status" value="1"/>
</dbReference>
<organism evidence="7 8">
    <name type="scientific">Acanthopleuribacter pedis</name>
    <dbReference type="NCBI Taxonomy" id="442870"/>
    <lineage>
        <taxon>Bacteria</taxon>
        <taxon>Pseudomonadati</taxon>
        <taxon>Acidobacteriota</taxon>
        <taxon>Holophagae</taxon>
        <taxon>Acanthopleuribacterales</taxon>
        <taxon>Acanthopleuribacteraceae</taxon>
        <taxon>Acanthopleuribacter</taxon>
    </lineage>
</organism>
<keyword evidence="8" id="KW-1185">Reference proteome</keyword>
<keyword evidence="4 5" id="KW-0067">ATP-binding</keyword>
<accession>A0A8J7QA13</accession>
<dbReference type="SMART" id="SM00220">
    <property type="entry name" value="S_TKc"/>
    <property type="match status" value="1"/>
</dbReference>
<dbReference type="Gene3D" id="1.10.510.10">
    <property type="entry name" value="Transferase(Phosphotransferase) domain 1"/>
    <property type="match status" value="1"/>
</dbReference>
<dbReference type="Pfam" id="PF00069">
    <property type="entry name" value="Pkinase"/>
    <property type="match status" value="1"/>
</dbReference>
<reference evidence="7" key="1">
    <citation type="submission" date="2021-03" db="EMBL/GenBank/DDBJ databases">
        <authorList>
            <person name="Wang G."/>
        </authorList>
    </citation>
    <scope>NUCLEOTIDE SEQUENCE</scope>
    <source>
        <strain evidence="7">KCTC 12899</strain>
    </source>
</reference>
<evidence type="ECO:0000256" key="5">
    <source>
        <dbReference type="PROSITE-ProRule" id="PRU10141"/>
    </source>
</evidence>
<evidence type="ECO:0000256" key="1">
    <source>
        <dbReference type="ARBA" id="ARBA00022679"/>
    </source>
</evidence>
<dbReference type="InterPro" id="IPR011009">
    <property type="entry name" value="Kinase-like_dom_sf"/>
</dbReference>
<dbReference type="GO" id="GO:0004674">
    <property type="term" value="F:protein serine/threonine kinase activity"/>
    <property type="evidence" value="ECO:0007669"/>
    <property type="project" value="UniProtKB-KW"/>
</dbReference>
<feature type="binding site" evidence="5">
    <location>
        <position position="66"/>
    </location>
    <ligand>
        <name>ATP</name>
        <dbReference type="ChEBI" id="CHEBI:30616"/>
    </ligand>
</feature>
<keyword evidence="7" id="KW-0723">Serine/threonine-protein kinase</keyword>
<evidence type="ECO:0000313" key="8">
    <source>
        <dbReference type="Proteomes" id="UP000664417"/>
    </source>
</evidence>
<dbReference type="PROSITE" id="PS00107">
    <property type="entry name" value="PROTEIN_KINASE_ATP"/>
    <property type="match status" value="1"/>
</dbReference>
<name>A0A8J7QA13_9BACT</name>
<gene>
    <name evidence="7" type="ORF">J3U88_18960</name>
</gene>
<dbReference type="GO" id="GO:0005524">
    <property type="term" value="F:ATP binding"/>
    <property type="evidence" value="ECO:0007669"/>
    <property type="project" value="UniProtKB-UniRule"/>
</dbReference>
<dbReference type="Gene3D" id="3.30.200.20">
    <property type="entry name" value="Phosphorylase Kinase, domain 1"/>
    <property type="match status" value="1"/>
</dbReference>
<dbReference type="PANTHER" id="PTHR43289">
    <property type="entry name" value="MITOGEN-ACTIVATED PROTEIN KINASE KINASE KINASE 20-RELATED"/>
    <property type="match status" value="1"/>
</dbReference>
<dbReference type="PANTHER" id="PTHR43289:SF6">
    <property type="entry name" value="SERINE_THREONINE-PROTEIN KINASE NEKL-3"/>
    <property type="match status" value="1"/>
</dbReference>
<keyword evidence="2 5" id="KW-0547">Nucleotide-binding</keyword>
<dbReference type="InterPro" id="IPR000719">
    <property type="entry name" value="Prot_kinase_dom"/>
</dbReference>
<evidence type="ECO:0000256" key="3">
    <source>
        <dbReference type="ARBA" id="ARBA00022777"/>
    </source>
</evidence>
<keyword evidence="3 7" id="KW-0418">Kinase</keyword>
<evidence type="ECO:0000256" key="4">
    <source>
        <dbReference type="ARBA" id="ARBA00022840"/>
    </source>
</evidence>
<feature type="domain" description="Protein kinase" evidence="6">
    <location>
        <begin position="37"/>
        <end position="301"/>
    </location>
</feature>
<comment type="caution">
    <text evidence="7">The sequence shown here is derived from an EMBL/GenBank/DDBJ whole genome shotgun (WGS) entry which is preliminary data.</text>
</comment>
<dbReference type="CDD" id="cd14014">
    <property type="entry name" value="STKc_PknB_like"/>
    <property type="match status" value="1"/>
</dbReference>
<evidence type="ECO:0000259" key="6">
    <source>
        <dbReference type="PROSITE" id="PS50011"/>
    </source>
</evidence>
<dbReference type="RefSeq" id="WP_207860520.1">
    <property type="nucleotide sequence ID" value="NZ_JAFREP010000018.1"/>
</dbReference>
<dbReference type="InterPro" id="IPR017441">
    <property type="entry name" value="Protein_kinase_ATP_BS"/>
</dbReference>
<proteinExistence type="predicted"/>